<dbReference type="InterPro" id="IPR011055">
    <property type="entry name" value="Dup_hybrid_motif"/>
</dbReference>
<dbReference type="InterPro" id="IPR018392">
    <property type="entry name" value="LysM"/>
</dbReference>
<dbReference type="InterPro" id="IPR016047">
    <property type="entry name" value="M23ase_b-sheet_dom"/>
</dbReference>
<keyword evidence="1" id="KW-0732">Signal</keyword>
<dbReference type="InterPro" id="IPR036779">
    <property type="entry name" value="LysM_dom_sf"/>
</dbReference>
<dbReference type="PANTHER" id="PTHR21666">
    <property type="entry name" value="PEPTIDASE-RELATED"/>
    <property type="match status" value="1"/>
</dbReference>
<dbReference type="SUPFAM" id="SSF54106">
    <property type="entry name" value="LysM domain"/>
    <property type="match status" value="1"/>
</dbReference>
<dbReference type="Pfam" id="PF01551">
    <property type="entry name" value="Peptidase_M23"/>
    <property type="match status" value="1"/>
</dbReference>
<evidence type="ECO:0000313" key="3">
    <source>
        <dbReference type="EMBL" id="BDD10147.1"/>
    </source>
</evidence>
<dbReference type="AlphaFoldDB" id="A0AAU9CXG9"/>
<keyword evidence="4" id="KW-1185">Reference proteome</keyword>
<feature type="signal peptide" evidence="1">
    <location>
        <begin position="1"/>
        <end position="21"/>
    </location>
</feature>
<organism evidence="3 4">
    <name type="scientific">Fulvitalea axinellae</name>
    <dbReference type="NCBI Taxonomy" id="1182444"/>
    <lineage>
        <taxon>Bacteria</taxon>
        <taxon>Pseudomonadati</taxon>
        <taxon>Bacteroidota</taxon>
        <taxon>Cytophagia</taxon>
        <taxon>Cytophagales</taxon>
        <taxon>Persicobacteraceae</taxon>
        <taxon>Fulvitalea</taxon>
    </lineage>
</organism>
<dbReference type="CDD" id="cd12797">
    <property type="entry name" value="M23_peptidase"/>
    <property type="match status" value="1"/>
</dbReference>
<proteinExistence type="predicted"/>
<reference evidence="3 4" key="1">
    <citation type="submission" date="2021-12" db="EMBL/GenBank/DDBJ databases">
        <title>Genome sequencing of bacteria with rrn-lacking chromosome and rrn-plasmid.</title>
        <authorList>
            <person name="Anda M."/>
            <person name="Iwasaki W."/>
        </authorList>
    </citation>
    <scope>NUCLEOTIDE SEQUENCE [LARGE SCALE GENOMIC DNA]</scope>
    <source>
        <strain evidence="3 4">DSM 100852</strain>
    </source>
</reference>
<feature type="chain" id="PRO_5043695210" description="LysM domain-containing protein" evidence="1">
    <location>
        <begin position="22"/>
        <end position="336"/>
    </location>
</feature>
<evidence type="ECO:0000259" key="2">
    <source>
        <dbReference type="SMART" id="SM00257"/>
    </source>
</evidence>
<evidence type="ECO:0000313" key="4">
    <source>
        <dbReference type="Proteomes" id="UP001348817"/>
    </source>
</evidence>
<dbReference type="PANTHER" id="PTHR21666:SF270">
    <property type="entry name" value="MUREIN HYDROLASE ACTIVATOR ENVC"/>
    <property type="match status" value="1"/>
</dbReference>
<dbReference type="KEGG" id="fax:FUAX_25790"/>
<dbReference type="InterPro" id="IPR050570">
    <property type="entry name" value="Cell_wall_metabolism_enzyme"/>
</dbReference>
<name>A0AAU9CXG9_9BACT</name>
<gene>
    <name evidence="3" type="ORF">FUAX_25790</name>
</gene>
<dbReference type="EMBL" id="AP025314">
    <property type="protein sequence ID" value="BDD10147.1"/>
    <property type="molecule type" value="Genomic_DNA"/>
</dbReference>
<protein>
    <recommendedName>
        <fullName evidence="2">LysM domain-containing protein</fullName>
    </recommendedName>
</protein>
<dbReference type="CDD" id="cd00118">
    <property type="entry name" value="LysM"/>
    <property type="match status" value="1"/>
</dbReference>
<dbReference type="SMART" id="SM00257">
    <property type="entry name" value="LysM"/>
    <property type="match status" value="1"/>
</dbReference>
<dbReference type="GO" id="GO:0004222">
    <property type="term" value="F:metalloendopeptidase activity"/>
    <property type="evidence" value="ECO:0007669"/>
    <property type="project" value="TreeGrafter"/>
</dbReference>
<accession>A0AAU9CXG9</accession>
<dbReference type="RefSeq" id="WP_338391721.1">
    <property type="nucleotide sequence ID" value="NZ_AP025314.1"/>
</dbReference>
<feature type="domain" description="LysM" evidence="2">
    <location>
        <begin position="292"/>
        <end position="336"/>
    </location>
</feature>
<evidence type="ECO:0000256" key="1">
    <source>
        <dbReference type="SAM" id="SignalP"/>
    </source>
</evidence>
<sequence>MRTKRLVMAFLCVFVVVGANAQDKQKKKRKGWFSFLRKKPKVEKLAVPADTIPEFFPEEFSWDVDSTLREALAVEDSLPALEDVEPCFFDISDNLSIDCGWLEAHDYFKKWDKRNINPYKIDALKFKDSLSLELYRQDDSVAWKYPIKVSKLTSDFGWRRWRWHYGVDLRLKTGDPIVAAFDGIVRLTRYDRRGYGYYVLLRHKNGLETLYGHMSKILVKVGQEVKAGELVGKGGSTGRSSGPHLHFEARYAGLPIDPKRVFDFSKGEIKGDTLEVTPETFAYFKKIRQRTYHRIRSGDTLSRLAVRYHTSITKICRLNGISRNKILRIGQRLRVR</sequence>
<dbReference type="Pfam" id="PF01476">
    <property type="entry name" value="LysM"/>
    <property type="match status" value="1"/>
</dbReference>
<dbReference type="Gene3D" id="2.70.70.10">
    <property type="entry name" value="Glucose Permease (Domain IIA)"/>
    <property type="match status" value="1"/>
</dbReference>
<dbReference type="SUPFAM" id="SSF51261">
    <property type="entry name" value="Duplicated hybrid motif"/>
    <property type="match status" value="1"/>
</dbReference>
<dbReference type="Gene3D" id="3.10.350.10">
    <property type="entry name" value="LysM domain"/>
    <property type="match status" value="1"/>
</dbReference>
<dbReference type="Proteomes" id="UP001348817">
    <property type="component" value="Chromosome"/>
</dbReference>